<dbReference type="SUPFAM" id="SSF56935">
    <property type="entry name" value="Porins"/>
    <property type="match status" value="1"/>
</dbReference>
<dbReference type="GO" id="GO:0015144">
    <property type="term" value="F:carbohydrate transmembrane transporter activity"/>
    <property type="evidence" value="ECO:0007669"/>
    <property type="project" value="TreeGrafter"/>
</dbReference>
<protein>
    <submittedName>
        <fullName evidence="13">Carbohydrate porin</fullName>
    </submittedName>
</protein>
<keyword evidence="10" id="KW-0998">Cell outer membrane</keyword>
<evidence type="ECO:0000256" key="5">
    <source>
        <dbReference type="ARBA" id="ARBA00022692"/>
    </source>
</evidence>
<dbReference type="EMBL" id="ABEXCJ040000002">
    <property type="protein sequence ID" value="ELR5217117.1"/>
    <property type="molecule type" value="Genomic_DNA"/>
</dbReference>
<evidence type="ECO:0000256" key="10">
    <source>
        <dbReference type="ARBA" id="ARBA00023237"/>
    </source>
</evidence>
<dbReference type="InterPro" id="IPR003192">
    <property type="entry name" value="Porin_LamB"/>
</dbReference>
<evidence type="ECO:0000256" key="8">
    <source>
        <dbReference type="ARBA" id="ARBA00023114"/>
    </source>
</evidence>
<evidence type="ECO:0000256" key="3">
    <source>
        <dbReference type="ARBA" id="ARBA00022448"/>
    </source>
</evidence>
<keyword evidence="11" id="KW-0175">Coiled coil</keyword>
<evidence type="ECO:0000256" key="11">
    <source>
        <dbReference type="SAM" id="Coils"/>
    </source>
</evidence>
<dbReference type="GO" id="GO:0015774">
    <property type="term" value="P:polysaccharide transport"/>
    <property type="evidence" value="ECO:0007669"/>
    <property type="project" value="TreeGrafter"/>
</dbReference>
<name>A0AAD2VQ77_PRORE</name>
<gene>
    <name evidence="14" type="ORF">M0K77_001604</name>
    <name evidence="13" type="ORF">M0K77_RS08020</name>
</gene>
<dbReference type="InterPro" id="IPR036998">
    <property type="entry name" value="Porin_LamB_sf"/>
</dbReference>
<evidence type="ECO:0000256" key="9">
    <source>
        <dbReference type="ARBA" id="ARBA00023136"/>
    </source>
</evidence>
<keyword evidence="6" id="KW-0732">Signal</keyword>
<dbReference type="PANTHER" id="PTHR38762:SF1">
    <property type="entry name" value="CRYPTIC OUTER MEMBRANE PORIN BGLH-RELATED"/>
    <property type="match status" value="1"/>
</dbReference>
<proteinExistence type="inferred from homology"/>
<evidence type="ECO:0000256" key="2">
    <source>
        <dbReference type="ARBA" id="ARBA00007055"/>
    </source>
</evidence>
<dbReference type="Gene3D" id="2.40.170.10">
    <property type="entry name" value="Porin, LamB type"/>
    <property type="match status" value="1"/>
</dbReference>
<evidence type="ECO:0000313" key="14">
    <source>
        <dbReference type="EMBL" id="EMR4589304.1"/>
    </source>
</evidence>
<keyword evidence="5" id="KW-0812">Transmembrane</keyword>
<keyword evidence="9" id="KW-0472">Membrane</keyword>
<comment type="similarity">
    <text evidence="2">Belongs to the porin LamB (TC 1.B.3) family.</text>
</comment>
<dbReference type="EMBL" id="ABEXCJ050000002">
    <property type="protein sequence ID" value="EMR4589304.1"/>
    <property type="molecule type" value="Genomic_DNA"/>
</dbReference>
<dbReference type="AlphaFoldDB" id="A0AAD2VQ77"/>
<feature type="domain" description="LamB-type porin N-terminal" evidence="12">
    <location>
        <begin position="30"/>
        <end position="58"/>
    </location>
</feature>
<evidence type="ECO:0000259" key="12">
    <source>
        <dbReference type="Pfam" id="PF11471"/>
    </source>
</evidence>
<evidence type="ECO:0000256" key="7">
    <source>
        <dbReference type="ARBA" id="ARBA00023065"/>
    </source>
</evidence>
<evidence type="ECO:0000256" key="4">
    <source>
        <dbReference type="ARBA" id="ARBA00022452"/>
    </source>
</evidence>
<dbReference type="GO" id="GO:0009279">
    <property type="term" value="C:cell outer membrane"/>
    <property type="evidence" value="ECO:0007669"/>
    <property type="project" value="UniProtKB-SubCell"/>
</dbReference>
<comment type="subcellular location">
    <subcellularLocation>
        <location evidence="1">Cell outer membrane</location>
        <topology evidence="1">Multi-pass membrane protein</topology>
    </subcellularLocation>
</comment>
<dbReference type="InterPro" id="IPR050286">
    <property type="entry name" value="G_neg_Bact_CarbUptk_Porin"/>
</dbReference>
<sequence>MKITSVALISIGFVLHTAAIPFAVANKSMSVEERLTQLENRLQQAETRASTAEQQNRELKAQIQQTQQLSQETQQATAKLDQRTKAIEINTPDDNGYFELHGYARSGMMTNQHAKHSQGGPFMTPAGQTGGAVGRLGNEPDTYVEVYLEKKQRLDNGVTTRFMTMIADQQKSYNDWTADSSTLNVSQVFAEIASLPSFTGPFKDTTLWAGKRVDRDNFETPWLDSKIVALNGTGGGIYDIRWSENLRSNFSLIGRSFGDVDIVNNDIQNYILTANNYYGPVQFLLSGMKAKDNDERKTPNGIHVYNAADTGYTTMLGYTGNSFYGLAAGETRSAISWGQGLGAEVKNIGSDPALLQDAKTVRLNSYGMVALNKTWDFAPSLLAQYSTDRYAKGDDYRWITLNGRFIQNITENFALAYETTWQYMDLDPNGYQDYQKVHGNYYKLTFAPTFRPNDISPFFTRPEIRLFATWMDWDKDLDNYSPNDTLGQYGFTSGGQWSFGIQMETFF</sequence>
<keyword evidence="7" id="KW-0406">Ion transport</keyword>
<dbReference type="GO" id="GO:0015288">
    <property type="term" value="F:porin activity"/>
    <property type="evidence" value="ECO:0007669"/>
    <property type="project" value="UniProtKB-KW"/>
</dbReference>
<evidence type="ECO:0000256" key="6">
    <source>
        <dbReference type="ARBA" id="ARBA00022729"/>
    </source>
</evidence>
<dbReference type="PANTHER" id="PTHR38762">
    <property type="entry name" value="CRYPTIC OUTER MEMBRANE PORIN BGLH-RELATED"/>
    <property type="match status" value="1"/>
</dbReference>
<dbReference type="Pfam" id="PF02264">
    <property type="entry name" value="LamB"/>
    <property type="match status" value="1"/>
</dbReference>
<dbReference type="GO" id="GO:0006811">
    <property type="term" value="P:monoatomic ion transport"/>
    <property type="evidence" value="ECO:0007669"/>
    <property type="project" value="UniProtKB-KW"/>
</dbReference>
<evidence type="ECO:0000256" key="1">
    <source>
        <dbReference type="ARBA" id="ARBA00004571"/>
    </source>
</evidence>
<comment type="caution">
    <text evidence="13">The sequence shown here is derived from an EMBL/GenBank/DDBJ whole genome shotgun (WGS) entry which is preliminary data.</text>
</comment>
<dbReference type="RefSeq" id="WP_285316044.1">
    <property type="nucleotide sequence ID" value="NZ_JANGWI010000003.1"/>
</dbReference>
<dbReference type="Pfam" id="PF11471">
    <property type="entry name" value="Sugarporin_N"/>
    <property type="match status" value="1"/>
</dbReference>
<evidence type="ECO:0000313" key="13">
    <source>
        <dbReference type="EMBL" id="ELR5217117.1"/>
    </source>
</evidence>
<organism evidence="13">
    <name type="scientific">Providencia rettgeri</name>
    <dbReference type="NCBI Taxonomy" id="587"/>
    <lineage>
        <taxon>Bacteria</taxon>
        <taxon>Pseudomonadati</taxon>
        <taxon>Pseudomonadota</taxon>
        <taxon>Gammaproteobacteria</taxon>
        <taxon>Enterobacterales</taxon>
        <taxon>Morganellaceae</taxon>
        <taxon>Providencia</taxon>
    </lineage>
</organism>
<dbReference type="GO" id="GO:0046930">
    <property type="term" value="C:pore complex"/>
    <property type="evidence" value="ECO:0007669"/>
    <property type="project" value="UniProtKB-KW"/>
</dbReference>
<reference evidence="13" key="1">
    <citation type="submission" date="2023-10" db="EMBL/GenBank/DDBJ databases">
        <authorList>
            <consortium name="Clinical and Environmental Microbiology Branch: Whole genome sequencing antimicrobial resistance pathogens in the healthcare setting"/>
        </authorList>
    </citation>
    <scope>NUCLEOTIDE SEQUENCE</scope>
    <source>
        <strain evidence="13">2020QW-00022</strain>
    </source>
</reference>
<accession>A0AAD2VQ77</accession>
<feature type="coiled-coil region" evidence="11">
    <location>
        <begin position="28"/>
        <end position="76"/>
    </location>
</feature>
<keyword evidence="3" id="KW-0813">Transport</keyword>
<keyword evidence="4" id="KW-1134">Transmembrane beta strand</keyword>
<dbReference type="InterPro" id="IPR021570">
    <property type="entry name" value="LamB-type_porin_N_dom"/>
</dbReference>
<keyword evidence="8" id="KW-0626">Porin</keyword>